<accession>A0A0R3W073</accession>
<proteinExistence type="inferred from homology"/>
<evidence type="ECO:0000256" key="1">
    <source>
        <dbReference type="ARBA" id="ARBA00007381"/>
    </source>
</evidence>
<dbReference type="Pfam" id="PF00012">
    <property type="entry name" value="HSP70"/>
    <property type="match status" value="1"/>
</dbReference>
<dbReference type="InterPro" id="IPR029047">
    <property type="entry name" value="HSP70_peptide-bd_sf"/>
</dbReference>
<evidence type="ECO:0000313" key="4">
    <source>
        <dbReference type="WBParaSite" id="TASK_0000306701-mRNA-1"/>
    </source>
</evidence>
<keyword evidence="2" id="KW-0547">Nucleotide-binding</keyword>
<keyword evidence="3" id="KW-0067">ATP-binding</keyword>
<dbReference type="PRINTS" id="PR00301">
    <property type="entry name" value="HEATSHOCK70"/>
</dbReference>
<dbReference type="Gene3D" id="1.20.1270.10">
    <property type="match status" value="1"/>
</dbReference>
<dbReference type="SUPFAM" id="SSF100920">
    <property type="entry name" value="Heat shock protein 70kD (HSP70), peptide-binding domain"/>
    <property type="match status" value="1"/>
</dbReference>
<dbReference type="SUPFAM" id="SSF100934">
    <property type="entry name" value="Heat shock protein 70kD (HSP70), C-terminal subdomain"/>
    <property type="match status" value="1"/>
</dbReference>
<dbReference type="Gene3D" id="3.30.420.40">
    <property type="match status" value="2"/>
</dbReference>
<dbReference type="InterPro" id="IPR029048">
    <property type="entry name" value="HSP70_C_sf"/>
</dbReference>
<dbReference type="InterPro" id="IPR013126">
    <property type="entry name" value="Hsp_70_fam"/>
</dbReference>
<sequence>LLKEFFNGKQLNNSINPDEAVTHGAALLASNLADYKLEVPGYKKKGEQDLVLLEVAPLSLGVETAGGVMTKLINRNAKIPTKATKIFSTNTDNQSSVLVQVYEGEGAMTSDNNLLGKFELSDIPPAPRRTPQIEVSFAIDENGILNVTAVENSSGKQNSITITKDKGLLSEREMQQMLNAAEKLKLEDEKERSRMAARNKLEDYIRSIRSKMDEKETIKRVSKELRHSILTMCETTTKWMDADQQATKENYELMYKNLETLYNSIMSTTNLSS</sequence>
<dbReference type="GO" id="GO:0005524">
    <property type="term" value="F:ATP binding"/>
    <property type="evidence" value="ECO:0007669"/>
    <property type="project" value="UniProtKB-KW"/>
</dbReference>
<dbReference type="AlphaFoldDB" id="A0A0R3W073"/>
<name>A0A0R3W073_TAEAS</name>
<dbReference type="FunFam" id="2.60.34.10:FF:000002">
    <property type="entry name" value="Heat shock 70 kDa"/>
    <property type="match status" value="1"/>
</dbReference>
<dbReference type="GO" id="GO:0140662">
    <property type="term" value="F:ATP-dependent protein folding chaperone"/>
    <property type="evidence" value="ECO:0007669"/>
    <property type="project" value="InterPro"/>
</dbReference>
<dbReference type="PANTHER" id="PTHR19375">
    <property type="entry name" value="HEAT SHOCK PROTEIN 70KDA"/>
    <property type="match status" value="1"/>
</dbReference>
<dbReference type="WBParaSite" id="TASK_0000306701-mRNA-1">
    <property type="protein sequence ID" value="TASK_0000306701-mRNA-1"/>
    <property type="gene ID" value="TASK_0000306701"/>
</dbReference>
<comment type="similarity">
    <text evidence="1">Belongs to the heat shock protein 70 family.</text>
</comment>
<evidence type="ECO:0000256" key="2">
    <source>
        <dbReference type="ARBA" id="ARBA00022741"/>
    </source>
</evidence>
<dbReference type="STRING" id="60517.A0A0R3W073"/>
<dbReference type="Gene3D" id="2.60.34.10">
    <property type="entry name" value="Substrate Binding Domain Of DNAk, Chain A, domain 1"/>
    <property type="match status" value="1"/>
</dbReference>
<protein>
    <submittedName>
        <fullName evidence="4">Heat shock protein 70</fullName>
    </submittedName>
</protein>
<organism evidence="4">
    <name type="scientific">Taenia asiatica</name>
    <name type="common">Asian tapeworm</name>
    <dbReference type="NCBI Taxonomy" id="60517"/>
    <lineage>
        <taxon>Eukaryota</taxon>
        <taxon>Metazoa</taxon>
        <taxon>Spiralia</taxon>
        <taxon>Lophotrochozoa</taxon>
        <taxon>Platyhelminthes</taxon>
        <taxon>Cestoda</taxon>
        <taxon>Eucestoda</taxon>
        <taxon>Cyclophyllidea</taxon>
        <taxon>Taeniidae</taxon>
        <taxon>Taenia</taxon>
    </lineage>
</organism>
<reference evidence="4" key="1">
    <citation type="submission" date="2017-02" db="UniProtKB">
        <authorList>
            <consortium name="WormBaseParasite"/>
        </authorList>
    </citation>
    <scope>IDENTIFICATION</scope>
</reference>
<evidence type="ECO:0000256" key="3">
    <source>
        <dbReference type="ARBA" id="ARBA00022840"/>
    </source>
</evidence>